<dbReference type="EMBL" id="QRCM01000001">
    <property type="protein sequence ID" value="TXG91732.1"/>
    <property type="molecule type" value="Genomic_DNA"/>
</dbReference>
<keyword evidence="2" id="KW-0808">Transferase</keyword>
<evidence type="ECO:0000259" key="1">
    <source>
        <dbReference type="Pfam" id="PF00583"/>
    </source>
</evidence>
<evidence type="ECO:0000313" key="3">
    <source>
        <dbReference type="Proteomes" id="UP000471120"/>
    </source>
</evidence>
<reference evidence="2 3" key="1">
    <citation type="submission" date="2018-07" db="EMBL/GenBank/DDBJ databases">
        <title>Genome sequence of Rhodococcus rhodnii ATCC 35071 from Rhodnius prolixus.</title>
        <authorList>
            <person name="Patel V."/>
            <person name="Vogel K.J."/>
        </authorList>
    </citation>
    <scope>NUCLEOTIDE SEQUENCE [LARGE SCALE GENOMIC DNA]</scope>
    <source>
        <strain evidence="2 3">ATCC 35071</strain>
    </source>
</reference>
<feature type="domain" description="N-acetyltransferase" evidence="1">
    <location>
        <begin position="118"/>
        <end position="223"/>
    </location>
</feature>
<dbReference type="AlphaFoldDB" id="A0A6P2CH97"/>
<evidence type="ECO:0000313" key="2">
    <source>
        <dbReference type="EMBL" id="TXG91732.1"/>
    </source>
</evidence>
<comment type="caution">
    <text evidence="2">The sequence shown here is derived from an EMBL/GenBank/DDBJ whole genome shotgun (WGS) entry which is preliminary data.</text>
</comment>
<dbReference type="RefSeq" id="WP_010837380.1">
    <property type="nucleotide sequence ID" value="NZ_QRCM01000001.1"/>
</dbReference>
<protein>
    <submittedName>
        <fullName evidence="2">GNAT family N-acetyltransferase</fullName>
    </submittedName>
</protein>
<organism evidence="2 3">
    <name type="scientific">Rhodococcus rhodnii</name>
    <dbReference type="NCBI Taxonomy" id="38312"/>
    <lineage>
        <taxon>Bacteria</taxon>
        <taxon>Bacillati</taxon>
        <taxon>Actinomycetota</taxon>
        <taxon>Actinomycetes</taxon>
        <taxon>Mycobacteriales</taxon>
        <taxon>Nocardiaceae</taxon>
        <taxon>Rhodococcus</taxon>
    </lineage>
</organism>
<dbReference type="SUPFAM" id="SSF55729">
    <property type="entry name" value="Acyl-CoA N-acyltransferases (Nat)"/>
    <property type="match status" value="1"/>
</dbReference>
<proteinExistence type="predicted"/>
<name>A0A6P2CH97_9NOCA</name>
<gene>
    <name evidence="2" type="ORF">DW322_17975</name>
</gene>
<sequence length="251" mass="27144">MDDHPLDIVRLAWARELGLDDDALAVGGHVDCADEHTSTVRFVWIADASALVGPQWLLDRAQDHTRRELTEAGTLLGLTLDHSGRCPGPRTLAYSTEYSASPPEPPPLVSHDRADARALEAACPPDDVENARLTQRSHWFTIVEDEHSGDDAHRPVAGAAYDEMQGLIGELGVLTDPVARRRGLGATALSIATDELLDDGLVAGLRWHRENTAAEALARARGYDPVGTYIEVSIGPARSPSGHEAEEERSE</sequence>
<dbReference type="InterPro" id="IPR016181">
    <property type="entry name" value="Acyl_CoA_acyltransferase"/>
</dbReference>
<dbReference type="GO" id="GO:0016747">
    <property type="term" value="F:acyltransferase activity, transferring groups other than amino-acyl groups"/>
    <property type="evidence" value="ECO:0007669"/>
    <property type="project" value="InterPro"/>
</dbReference>
<dbReference type="Proteomes" id="UP000471120">
    <property type="component" value="Unassembled WGS sequence"/>
</dbReference>
<accession>A0A6P2CH97</accession>
<dbReference type="Gene3D" id="3.40.630.30">
    <property type="match status" value="1"/>
</dbReference>
<dbReference type="InterPro" id="IPR000182">
    <property type="entry name" value="GNAT_dom"/>
</dbReference>
<dbReference type="Pfam" id="PF00583">
    <property type="entry name" value="Acetyltransf_1"/>
    <property type="match status" value="1"/>
</dbReference>